<gene>
    <name evidence="2" type="ORF">PGLA1383_LOCUS4824</name>
</gene>
<keyword evidence="3" id="KW-1185">Reference proteome</keyword>
<sequence length="121" mass="13583">MRFSSSESRVPSKVIDLVLIVGTIFNFSNSTFRMVRRVKDSLVHTHKLLKHSDCARRGTWKELGTCADLRRPLAKMQRCEDAAAYGSPLAMSKNFQLREQATTTKATATPESLRPPLRSCA</sequence>
<organism evidence="2 3">
    <name type="scientific">Polarella glacialis</name>
    <name type="common">Dinoflagellate</name>
    <dbReference type="NCBI Taxonomy" id="89957"/>
    <lineage>
        <taxon>Eukaryota</taxon>
        <taxon>Sar</taxon>
        <taxon>Alveolata</taxon>
        <taxon>Dinophyceae</taxon>
        <taxon>Suessiales</taxon>
        <taxon>Suessiaceae</taxon>
        <taxon>Polarella</taxon>
    </lineage>
</organism>
<feature type="region of interest" description="Disordered" evidence="1">
    <location>
        <begin position="98"/>
        <end position="121"/>
    </location>
</feature>
<protein>
    <submittedName>
        <fullName evidence="2">Uncharacterized protein</fullName>
    </submittedName>
</protein>
<accession>A0A813DGI9</accession>
<comment type="caution">
    <text evidence="2">The sequence shown here is derived from an EMBL/GenBank/DDBJ whole genome shotgun (WGS) entry which is preliminary data.</text>
</comment>
<feature type="compositionally biased region" description="Polar residues" evidence="1">
    <location>
        <begin position="98"/>
        <end position="110"/>
    </location>
</feature>
<dbReference type="AlphaFoldDB" id="A0A813DGI9"/>
<proteinExistence type="predicted"/>
<reference evidence="2" key="1">
    <citation type="submission" date="2021-02" db="EMBL/GenBank/DDBJ databases">
        <authorList>
            <person name="Dougan E. K."/>
            <person name="Rhodes N."/>
            <person name="Thang M."/>
            <person name="Chan C."/>
        </authorList>
    </citation>
    <scope>NUCLEOTIDE SEQUENCE</scope>
</reference>
<name>A0A813DGI9_POLGL</name>
<evidence type="ECO:0000313" key="3">
    <source>
        <dbReference type="Proteomes" id="UP000654075"/>
    </source>
</evidence>
<dbReference type="EMBL" id="CAJNNV010001835">
    <property type="protein sequence ID" value="CAE8585924.1"/>
    <property type="molecule type" value="Genomic_DNA"/>
</dbReference>
<evidence type="ECO:0000313" key="2">
    <source>
        <dbReference type="EMBL" id="CAE8585924.1"/>
    </source>
</evidence>
<dbReference type="Proteomes" id="UP000654075">
    <property type="component" value="Unassembled WGS sequence"/>
</dbReference>
<evidence type="ECO:0000256" key="1">
    <source>
        <dbReference type="SAM" id="MobiDB-lite"/>
    </source>
</evidence>